<dbReference type="GO" id="GO:0008168">
    <property type="term" value="F:methyltransferase activity"/>
    <property type="evidence" value="ECO:0007669"/>
    <property type="project" value="UniProtKB-KW"/>
</dbReference>
<dbReference type="SUPFAM" id="SSF53335">
    <property type="entry name" value="S-adenosyl-L-methionine-dependent methyltransferases"/>
    <property type="match status" value="1"/>
</dbReference>
<feature type="domain" description="Methyltransferase" evidence="1">
    <location>
        <begin position="47"/>
        <end position="162"/>
    </location>
</feature>
<dbReference type="Gene3D" id="3.40.50.150">
    <property type="entry name" value="Vaccinia Virus protein VP39"/>
    <property type="match status" value="1"/>
</dbReference>
<keyword evidence="3" id="KW-1185">Reference proteome</keyword>
<dbReference type="RefSeq" id="WP_252252931.1">
    <property type="nucleotide sequence ID" value="NZ_CP098736.1"/>
</dbReference>
<evidence type="ECO:0000259" key="1">
    <source>
        <dbReference type="Pfam" id="PF13847"/>
    </source>
</evidence>
<dbReference type="InterPro" id="IPR025714">
    <property type="entry name" value="Methyltranfer_dom"/>
</dbReference>
<evidence type="ECO:0000313" key="2">
    <source>
        <dbReference type="EMBL" id="USE79474.1"/>
    </source>
</evidence>
<evidence type="ECO:0000313" key="3">
    <source>
        <dbReference type="Proteomes" id="UP001056648"/>
    </source>
</evidence>
<accession>A0ABY4VQL4</accession>
<dbReference type="InterPro" id="IPR029063">
    <property type="entry name" value="SAM-dependent_MTases_sf"/>
</dbReference>
<dbReference type="EMBL" id="CP098736">
    <property type="protein sequence ID" value="USE79474.1"/>
    <property type="molecule type" value="Genomic_DNA"/>
</dbReference>
<protein>
    <submittedName>
        <fullName evidence="2">Class I SAM-dependent methyltransferase</fullName>
    </submittedName>
</protein>
<keyword evidence="2" id="KW-0489">Methyltransferase</keyword>
<keyword evidence="2" id="KW-0808">Transferase</keyword>
<sequence length="286" mass="31996">MNNASALQTMHAYYNRLATGSASQHYLSYFHQKYLAGKQDIEIGSFGSGGGHLERTLVEMGFQAKSIQGYELNPTLVQSANEKAAAMGATHLSYQVADLNAPKLAPRSIDLGIFFHSLHHVTNLEICLGVVAEAIKDDGYLLIVDFVGKNYQQWSDEQIQYATDFLRILPAKYRLSMDGKLVKTKPRRPSIKEVIAGDPSEAVRSEDILVTLEQYFERLEFKSLGGSILNHVFDGIANNFDETKEGDVRLIHLLQGLEEWLESEGYISPDFVFAVYRPLGRTRMAS</sequence>
<name>A0ABY4VQL4_9BURK</name>
<reference evidence="2" key="1">
    <citation type="submission" date="2022-06" db="EMBL/GenBank/DDBJ databases">
        <title>Complete genome sequence and characterization of Cupriavidus gilardii QJ1 isolated from contaminating cells.</title>
        <authorList>
            <person name="Qi J."/>
        </authorList>
    </citation>
    <scope>NUCLEOTIDE SEQUENCE</scope>
    <source>
        <strain evidence="2">QJ1</strain>
    </source>
</reference>
<organism evidence="2 3">
    <name type="scientific">Cupriavidus gilardii</name>
    <dbReference type="NCBI Taxonomy" id="82541"/>
    <lineage>
        <taxon>Bacteria</taxon>
        <taxon>Pseudomonadati</taxon>
        <taxon>Pseudomonadota</taxon>
        <taxon>Betaproteobacteria</taxon>
        <taxon>Burkholderiales</taxon>
        <taxon>Burkholderiaceae</taxon>
        <taxon>Cupriavidus</taxon>
    </lineage>
</organism>
<dbReference type="GO" id="GO:0032259">
    <property type="term" value="P:methylation"/>
    <property type="evidence" value="ECO:0007669"/>
    <property type="project" value="UniProtKB-KW"/>
</dbReference>
<dbReference type="Proteomes" id="UP001056648">
    <property type="component" value="Chromosome 2"/>
</dbReference>
<proteinExistence type="predicted"/>
<gene>
    <name evidence="2" type="ORF">NDR89_23065</name>
</gene>
<dbReference type="Pfam" id="PF13847">
    <property type="entry name" value="Methyltransf_31"/>
    <property type="match status" value="1"/>
</dbReference>